<gene>
    <name evidence="4" type="ORF">N7458_004312</name>
</gene>
<evidence type="ECO:0000313" key="4">
    <source>
        <dbReference type="EMBL" id="KAJ5456048.1"/>
    </source>
</evidence>
<dbReference type="GO" id="GO:0046373">
    <property type="term" value="P:L-arabinose metabolic process"/>
    <property type="evidence" value="ECO:0007669"/>
    <property type="project" value="InterPro"/>
</dbReference>
<dbReference type="InterPro" id="IPR010720">
    <property type="entry name" value="Alpha-L-AF_C"/>
</dbReference>
<reference evidence="4" key="2">
    <citation type="journal article" date="2023" name="IMA Fungus">
        <title>Comparative genomic study of the Penicillium genus elucidates a diverse pangenome and 15 lateral gene transfer events.</title>
        <authorList>
            <person name="Petersen C."/>
            <person name="Sorensen T."/>
            <person name="Nielsen M.R."/>
            <person name="Sondergaard T.E."/>
            <person name="Sorensen J.L."/>
            <person name="Fitzpatrick D.A."/>
            <person name="Frisvad J.C."/>
            <person name="Nielsen K.L."/>
        </authorList>
    </citation>
    <scope>NUCLEOTIDE SEQUENCE</scope>
    <source>
        <strain evidence="4">IBT 16125</strain>
    </source>
</reference>
<keyword evidence="2" id="KW-0325">Glycoprotein</keyword>
<evidence type="ECO:0000256" key="2">
    <source>
        <dbReference type="ARBA" id="ARBA00023180"/>
    </source>
</evidence>
<dbReference type="SUPFAM" id="SSF51445">
    <property type="entry name" value="(Trans)glycosidases"/>
    <property type="match status" value="1"/>
</dbReference>
<dbReference type="InterPro" id="IPR051563">
    <property type="entry name" value="Glycosyl_Hydrolase_51"/>
</dbReference>
<dbReference type="AlphaFoldDB" id="A0AAD6CBS5"/>
<dbReference type="GO" id="GO:0046556">
    <property type="term" value="F:alpha-L-arabinofuranosidase activity"/>
    <property type="evidence" value="ECO:0007669"/>
    <property type="project" value="UniProtKB-EC"/>
</dbReference>
<dbReference type="GeneID" id="81597937"/>
<keyword evidence="5" id="KW-1185">Reference proteome</keyword>
<dbReference type="InterPro" id="IPR017853">
    <property type="entry name" value="GH"/>
</dbReference>
<dbReference type="EMBL" id="JAPVEA010000004">
    <property type="protein sequence ID" value="KAJ5456048.1"/>
    <property type="molecule type" value="Genomic_DNA"/>
</dbReference>
<dbReference type="Gene3D" id="3.20.20.80">
    <property type="entry name" value="Glycosidases"/>
    <property type="match status" value="1"/>
</dbReference>
<reference evidence="4" key="1">
    <citation type="submission" date="2022-12" db="EMBL/GenBank/DDBJ databases">
        <authorList>
            <person name="Petersen C."/>
        </authorList>
    </citation>
    <scope>NUCLEOTIDE SEQUENCE</scope>
    <source>
        <strain evidence="4">IBT 16125</strain>
    </source>
</reference>
<proteinExistence type="predicted"/>
<feature type="domain" description="Alpha-L-arabinofuranosidase C-terminal" evidence="3">
    <location>
        <begin position="10"/>
        <end position="175"/>
    </location>
</feature>
<dbReference type="SMART" id="SM00813">
    <property type="entry name" value="Alpha-L-AF_C"/>
    <property type="match status" value="1"/>
</dbReference>
<evidence type="ECO:0000313" key="5">
    <source>
        <dbReference type="Proteomes" id="UP001213681"/>
    </source>
</evidence>
<comment type="caution">
    <text evidence="4">The sequence shown here is derived from an EMBL/GenBank/DDBJ whole genome shotgun (WGS) entry which is preliminary data.</text>
</comment>
<dbReference type="Pfam" id="PF06964">
    <property type="entry name" value="Alpha-L-AF_C"/>
    <property type="match status" value="1"/>
</dbReference>
<evidence type="ECO:0000259" key="3">
    <source>
        <dbReference type="SMART" id="SM00813"/>
    </source>
</evidence>
<sequence length="182" mass="20022">MWIFDLEAFTSFDQTQGSCSEAVYMMGMERNSDIVQMAAYAPLLAHFGFISWSPTMYGFNSSPETLTLSTSYYVQQMFSSNKGGTVLPVNSTADFGPLYWVATKTVSKNYMKLANYGPDQQNVTVSIPKTESGRLEMLAGSQNEGNQPCNVTVMPVTTKLKSDYGNYSVTMEPWAVAVLAAT</sequence>
<dbReference type="Proteomes" id="UP001213681">
    <property type="component" value="Unassembled WGS sequence"/>
</dbReference>
<dbReference type="PANTHER" id="PTHR31776:SF0">
    <property type="entry name" value="ALPHA-L-ARABINOFURANOSIDASE 1"/>
    <property type="match status" value="1"/>
</dbReference>
<name>A0AAD6CBS5_9EURO</name>
<protein>
    <recommendedName>
        <fullName evidence="3">Alpha-L-arabinofuranosidase C-terminal domain-containing protein</fullName>
    </recommendedName>
</protein>
<evidence type="ECO:0000256" key="1">
    <source>
        <dbReference type="ARBA" id="ARBA00004834"/>
    </source>
</evidence>
<accession>A0AAD6CBS5</accession>
<dbReference type="RefSeq" id="XP_056768421.1">
    <property type="nucleotide sequence ID" value="XM_056907694.1"/>
</dbReference>
<comment type="pathway">
    <text evidence="1">Glycan metabolism; L-arabinan degradation.</text>
</comment>
<dbReference type="PANTHER" id="PTHR31776">
    <property type="entry name" value="ALPHA-L-ARABINOFURANOSIDASE 1"/>
    <property type="match status" value="1"/>
</dbReference>
<organism evidence="4 5">
    <name type="scientific">Penicillium daleae</name>
    <dbReference type="NCBI Taxonomy" id="63821"/>
    <lineage>
        <taxon>Eukaryota</taxon>
        <taxon>Fungi</taxon>
        <taxon>Dikarya</taxon>
        <taxon>Ascomycota</taxon>
        <taxon>Pezizomycotina</taxon>
        <taxon>Eurotiomycetes</taxon>
        <taxon>Eurotiomycetidae</taxon>
        <taxon>Eurotiales</taxon>
        <taxon>Aspergillaceae</taxon>
        <taxon>Penicillium</taxon>
    </lineage>
</organism>